<feature type="transmembrane region" description="Helical" evidence="2">
    <location>
        <begin position="193"/>
        <end position="214"/>
    </location>
</feature>
<dbReference type="Pfam" id="PF11906">
    <property type="entry name" value="DUF3426"/>
    <property type="match status" value="1"/>
</dbReference>
<evidence type="ECO:0000259" key="3">
    <source>
        <dbReference type="Pfam" id="PF13719"/>
    </source>
</evidence>
<feature type="domain" description="Zinc finger/thioredoxin putative" evidence="3">
    <location>
        <begin position="3"/>
        <end position="39"/>
    </location>
</feature>
<evidence type="ECO:0000256" key="2">
    <source>
        <dbReference type="SAM" id="Phobius"/>
    </source>
</evidence>
<organism evidence="4 5">
    <name type="scientific">Pelomonas nitida</name>
    <dbReference type="NCBI Taxonomy" id="3299027"/>
    <lineage>
        <taxon>Bacteria</taxon>
        <taxon>Pseudomonadati</taxon>
        <taxon>Pseudomonadota</taxon>
        <taxon>Betaproteobacteria</taxon>
        <taxon>Burkholderiales</taxon>
        <taxon>Sphaerotilaceae</taxon>
        <taxon>Roseateles</taxon>
    </lineage>
</organism>
<evidence type="ECO:0000313" key="5">
    <source>
        <dbReference type="Proteomes" id="UP001606305"/>
    </source>
</evidence>
<proteinExistence type="predicted"/>
<protein>
    <submittedName>
        <fullName evidence="4">Zinc-ribbon and DUF3426 domain-containing protein</fullName>
    </submittedName>
</protein>
<dbReference type="NCBIfam" id="TIGR02098">
    <property type="entry name" value="MJ0042_CXXC"/>
    <property type="match status" value="1"/>
</dbReference>
<dbReference type="EMBL" id="JBIGIA010000026">
    <property type="protein sequence ID" value="MFG6459650.1"/>
    <property type="molecule type" value="Genomic_DNA"/>
</dbReference>
<dbReference type="Proteomes" id="UP001606305">
    <property type="component" value="Unassembled WGS sequence"/>
</dbReference>
<accession>A0ABW7GCI2</accession>
<feature type="compositionally biased region" description="Pro residues" evidence="1">
    <location>
        <begin position="77"/>
        <end position="104"/>
    </location>
</feature>
<feature type="region of interest" description="Disordered" evidence="1">
    <location>
        <begin position="54"/>
        <end position="169"/>
    </location>
</feature>
<dbReference type="InterPro" id="IPR011723">
    <property type="entry name" value="Znf/thioredoxin_put"/>
</dbReference>
<comment type="caution">
    <text evidence="4">The sequence shown here is derived from an EMBL/GenBank/DDBJ whole genome shotgun (WGS) entry which is preliminary data.</text>
</comment>
<gene>
    <name evidence="4" type="ORF">ACG00X_22675</name>
</gene>
<reference evidence="4 5" key="1">
    <citation type="submission" date="2024-09" db="EMBL/GenBank/DDBJ databases">
        <title>Novel species of the genus Pelomonas and Roseateles isolated from streams.</title>
        <authorList>
            <person name="Lu H."/>
        </authorList>
    </citation>
    <scope>NUCLEOTIDE SEQUENCE [LARGE SCALE GENOMIC DNA]</scope>
    <source>
        <strain evidence="4 5">BYS96W</strain>
    </source>
</reference>
<dbReference type="InterPro" id="IPR021834">
    <property type="entry name" value="DUF3426"/>
</dbReference>
<evidence type="ECO:0000256" key="1">
    <source>
        <dbReference type="SAM" id="MobiDB-lite"/>
    </source>
</evidence>
<keyword evidence="2" id="KW-0812">Transmembrane</keyword>
<keyword evidence="2" id="KW-1133">Transmembrane helix</keyword>
<dbReference type="RefSeq" id="WP_394491867.1">
    <property type="nucleotide sequence ID" value="NZ_JBIGIA010000026.1"/>
</dbReference>
<feature type="compositionally biased region" description="Pro residues" evidence="1">
    <location>
        <begin position="54"/>
        <end position="67"/>
    </location>
</feature>
<keyword evidence="2" id="KW-0472">Membrane</keyword>
<evidence type="ECO:0000313" key="4">
    <source>
        <dbReference type="EMBL" id="MFG6459650.1"/>
    </source>
</evidence>
<dbReference type="Pfam" id="PF13719">
    <property type="entry name" value="Zn_ribbon_5"/>
    <property type="match status" value="1"/>
</dbReference>
<sequence length="340" mass="36373">MSLATRCTACGTIFRIVEDQLRVSDGWVRCGRCAEVFDARELLFDIERDTPPAWPPVFPGAPAPAPGTAPTTAVEVLPPPPPAPLPPPPPPPALPEPVWVPPPEPEPEREREPRPATLPAGWPTDEATRMEPQWGEIDLPVEAPPPPPQAARPREPAAPPKAAQRGAPSPAVVPEFMRHAESTARWNRPIVRIALALLSLLLAAALALQVALHFRDALAALHPPLRPGLVALCEPVGCDIQPWRRIEALSIESTSLNPVGSGYRLNLSLRNKTGVAVAAPWVELSLTDASGSPFARRVVAPDALTPAIRQIGPDAEQSLSLSFATGGQRVSGYNVNIFHP</sequence>
<keyword evidence="5" id="KW-1185">Reference proteome</keyword>
<name>A0ABW7GCI2_9BURK</name>